<reference evidence="1" key="1">
    <citation type="submission" date="2017-08" db="EMBL/GenBank/DDBJ databases">
        <authorList>
            <person name="Polle J.E."/>
            <person name="Barry K."/>
            <person name="Cushman J."/>
            <person name="Schmutz J."/>
            <person name="Tran D."/>
            <person name="Hathwaick L.T."/>
            <person name="Yim W.C."/>
            <person name="Jenkins J."/>
            <person name="Mckie-Krisberg Z.M."/>
            <person name="Prochnik S."/>
            <person name="Lindquist E."/>
            <person name="Dockter R.B."/>
            <person name="Adam C."/>
            <person name="Molina H."/>
            <person name="Bunkerborg J."/>
            <person name="Jin E."/>
            <person name="Buchheim M."/>
            <person name="Magnuson J."/>
        </authorList>
    </citation>
    <scope>NUCLEOTIDE SEQUENCE</scope>
    <source>
        <strain evidence="1">CCAP 19/18</strain>
    </source>
</reference>
<evidence type="ECO:0000313" key="2">
    <source>
        <dbReference type="Proteomes" id="UP000815325"/>
    </source>
</evidence>
<keyword evidence="2" id="KW-1185">Reference proteome</keyword>
<organism evidence="1 2">
    <name type="scientific">Dunaliella salina</name>
    <name type="common">Green alga</name>
    <name type="synonym">Protococcus salinus</name>
    <dbReference type="NCBI Taxonomy" id="3046"/>
    <lineage>
        <taxon>Eukaryota</taxon>
        <taxon>Viridiplantae</taxon>
        <taxon>Chlorophyta</taxon>
        <taxon>core chlorophytes</taxon>
        <taxon>Chlorophyceae</taxon>
        <taxon>CS clade</taxon>
        <taxon>Chlamydomonadales</taxon>
        <taxon>Dunaliellaceae</taxon>
        <taxon>Dunaliella</taxon>
    </lineage>
</organism>
<proteinExistence type="predicted"/>
<dbReference type="EMBL" id="MU070446">
    <property type="protein sequence ID" value="KAF5827691.1"/>
    <property type="molecule type" value="Genomic_DNA"/>
</dbReference>
<protein>
    <submittedName>
        <fullName evidence="1">Uncharacterized protein</fullName>
    </submittedName>
</protein>
<dbReference type="Proteomes" id="UP000815325">
    <property type="component" value="Unassembled WGS sequence"/>
</dbReference>
<comment type="caution">
    <text evidence="1">The sequence shown here is derived from an EMBL/GenBank/DDBJ whole genome shotgun (WGS) entry which is preliminary data.</text>
</comment>
<name>A0ABQ7FZB4_DUNSA</name>
<accession>A0ABQ7FZB4</accession>
<sequence>GATVLEGDANEQPVSSPAVTTMATLTPSEAPLSRVGSTLGAVRESTGSGAAATTEGGHSLLQRATMPRAPPVAPTALPIFQFLFGDDAEPWMQVSCCKVAWWQVNC</sequence>
<feature type="non-terminal residue" evidence="1">
    <location>
        <position position="1"/>
    </location>
</feature>
<gene>
    <name evidence="1" type="ORF">DUNSADRAFT_247</name>
</gene>
<evidence type="ECO:0000313" key="1">
    <source>
        <dbReference type="EMBL" id="KAF5827691.1"/>
    </source>
</evidence>